<evidence type="ECO:0000313" key="7">
    <source>
        <dbReference type="Proteomes" id="UP000031036"/>
    </source>
</evidence>
<evidence type="ECO:0000256" key="4">
    <source>
        <dbReference type="ARBA" id="ARBA00023136"/>
    </source>
</evidence>
<dbReference type="PANTHER" id="PTHR11662">
    <property type="entry name" value="SOLUTE CARRIER FAMILY 17"/>
    <property type="match status" value="1"/>
</dbReference>
<keyword evidence="7" id="KW-1185">Reference proteome</keyword>
<dbReference type="OrthoDB" id="2985014at2759"/>
<keyword evidence="4 5" id="KW-0472">Membrane</keyword>
<comment type="caution">
    <text evidence="6">The sequence shown here is derived from an EMBL/GenBank/DDBJ whole genome shotgun (WGS) entry which is preliminary data.</text>
</comment>
<feature type="transmembrane region" description="Helical" evidence="5">
    <location>
        <begin position="29"/>
        <end position="47"/>
    </location>
</feature>
<dbReference type="InterPro" id="IPR050382">
    <property type="entry name" value="MFS_Na/Anion_cotransporter"/>
</dbReference>
<keyword evidence="2 5" id="KW-0812">Transmembrane</keyword>
<evidence type="ECO:0000256" key="1">
    <source>
        <dbReference type="ARBA" id="ARBA00004141"/>
    </source>
</evidence>
<sequence>MLPKAAWPLIGNQVVLTSAVEATSPPCSLLTYPGLLGCIFAVIWIIFASNTPNDNRWISKAEKAYLNDEMSHLTAYQKSHRKVPWVSLLTASCMIANLLCQFSYNFLQTILQSYLPTYFKDALLVDLRRNGIYTALPSLSQLIFKNVLGVLSDRLKQANLIRPTAACKLFQAVSSFGAAITLISLALFVDCTNPSLAVILLILIAFCMSAITPGFFTSLLSIAPQFTGIISSCSMVFGTLGNIAAPNLIGGFILKTGALEEWKLVFYVSAGICVFTGCVFMIFGSGEEQKWAKHVVTPTVEKQPKDITT</sequence>
<dbReference type="GO" id="GO:0022857">
    <property type="term" value="F:transmembrane transporter activity"/>
    <property type="evidence" value="ECO:0007669"/>
    <property type="project" value="InterPro"/>
</dbReference>
<dbReference type="Gene3D" id="1.20.1250.20">
    <property type="entry name" value="MFS general substrate transporter like domains"/>
    <property type="match status" value="1"/>
</dbReference>
<feature type="transmembrane region" description="Helical" evidence="5">
    <location>
        <begin position="226"/>
        <end position="244"/>
    </location>
</feature>
<name>A0A0B2VDN7_TOXCA</name>
<evidence type="ECO:0000313" key="6">
    <source>
        <dbReference type="EMBL" id="KHN79584.1"/>
    </source>
</evidence>
<dbReference type="OMA" id="ASCMIAN"/>
<dbReference type="FunFam" id="1.20.1250.20:FF:000355">
    <property type="entry name" value="SLC (SoLute Carrier) homolog"/>
    <property type="match status" value="1"/>
</dbReference>
<dbReference type="AlphaFoldDB" id="A0A0B2VDN7"/>
<dbReference type="InterPro" id="IPR011701">
    <property type="entry name" value="MFS"/>
</dbReference>
<dbReference type="SUPFAM" id="SSF103473">
    <property type="entry name" value="MFS general substrate transporter"/>
    <property type="match status" value="1"/>
</dbReference>
<proteinExistence type="predicted"/>
<gene>
    <name evidence="6" type="primary">C02C2.4</name>
    <name evidence="6" type="ORF">Tcan_06840</name>
</gene>
<dbReference type="EMBL" id="JPKZ01001896">
    <property type="protein sequence ID" value="KHN79584.1"/>
    <property type="molecule type" value="Genomic_DNA"/>
</dbReference>
<protein>
    <submittedName>
        <fullName evidence="6">Putative transporter C02C2.4</fullName>
    </submittedName>
</protein>
<dbReference type="GO" id="GO:0016020">
    <property type="term" value="C:membrane"/>
    <property type="evidence" value="ECO:0007669"/>
    <property type="project" value="UniProtKB-SubCell"/>
</dbReference>
<comment type="subcellular location">
    <subcellularLocation>
        <location evidence="1">Membrane</location>
        <topology evidence="1">Multi-pass membrane protein</topology>
    </subcellularLocation>
</comment>
<organism evidence="6 7">
    <name type="scientific">Toxocara canis</name>
    <name type="common">Canine roundworm</name>
    <dbReference type="NCBI Taxonomy" id="6265"/>
    <lineage>
        <taxon>Eukaryota</taxon>
        <taxon>Metazoa</taxon>
        <taxon>Ecdysozoa</taxon>
        <taxon>Nematoda</taxon>
        <taxon>Chromadorea</taxon>
        <taxon>Rhabditida</taxon>
        <taxon>Spirurina</taxon>
        <taxon>Ascaridomorpha</taxon>
        <taxon>Ascaridoidea</taxon>
        <taxon>Toxocaridae</taxon>
        <taxon>Toxocara</taxon>
    </lineage>
</organism>
<dbReference type="STRING" id="6265.A0A0B2VDN7"/>
<feature type="transmembrane region" description="Helical" evidence="5">
    <location>
        <begin position="195"/>
        <end position="219"/>
    </location>
</feature>
<evidence type="ECO:0000256" key="3">
    <source>
        <dbReference type="ARBA" id="ARBA00022989"/>
    </source>
</evidence>
<evidence type="ECO:0000256" key="5">
    <source>
        <dbReference type="SAM" id="Phobius"/>
    </source>
</evidence>
<dbReference type="GO" id="GO:0006820">
    <property type="term" value="P:monoatomic anion transport"/>
    <property type="evidence" value="ECO:0007669"/>
    <property type="project" value="TreeGrafter"/>
</dbReference>
<feature type="transmembrane region" description="Helical" evidence="5">
    <location>
        <begin position="264"/>
        <end position="283"/>
    </location>
</feature>
<accession>A0A0B2VDN7</accession>
<dbReference type="Proteomes" id="UP000031036">
    <property type="component" value="Unassembled WGS sequence"/>
</dbReference>
<dbReference type="InterPro" id="IPR036259">
    <property type="entry name" value="MFS_trans_sf"/>
</dbReference>
<evidence type="ECO:0000256" key="2">
    <source>
        <dbReference type="ARBA" id="ARBA00022692"/>
    </source>
</evidence>
<keyword evidence="3 5" id="KW-1133">Transmembrane helix</keyword>
<dbReference type="Pfam" id="PF07690">
    <property type="entry name" value="MFS_1"/>
    <property type="match status" value="1"/>
</dbReference>
<reference evidence="6 7" key="1">
    <citation type="submission" date="2014-11" db="EMBL/GenBank/DDBJ databases">
        <title>Genetic blueprint of the zoonotic pathogen Toxocara canis.</title>
        <authorList>
            <person name="Zhu X.-Q."/>
            <person name="Korhonen P.K."/>
            <person name="Cai H."/>
            <person name="Young N.D."/>
            <person name="Nejsum P."/>
            <person name="von Samson-Himmelstjerna G."/>
            <person name="Boag P.R."/>
            <person name="Tan P."/>
            <person name="Li Q."/>
            <person name="Min J."/>
            <person name="Yang Y."/>
            <person name="Wang X."/>
            <person name="Fang X."/>
            <person name="Hall R.S."/>
            <person name="Hofmann A."/>
            <person name="Sternberg P.W."/>
            <person name="Jex A.R."/>
            <person name="Gasser R.B."/>
        </authorList>
    </citation>
    <scope>NUCLEOTIDE SEQUENCE [LARGE SCALE GENOMIC DNA]</scope>
    <source>
        <strain evidence="6">PN_DK_2014</strain>
    </source>
</reference>
<feature type="transmembrane region" description="Helical" evidence="5">
    <location>
        <begin position="169"/>
        <end position="189"/>
    </location>
</feature>
<dbReference type="PANTHER" id="PTHR11662:SF405">
    <property type="entry name" value="PROTEIN CBG12249"/>
    <property type="match status" value="1"/>
</dbReference>